<proteinExistence type="predicted"/>
<feature type="chain" id="PRO_5028012284" evidence="1">
    <location>
        <begin position="20"/>
        <end position="280"/>
    </location>
</feature>
<dbReference type="Proteomes" id="UP000515158">
    <property type="component" value="Unplaced"/>
</dbReference>
<dbReference type="GeneID" id="117647305"/>
<dbReference type="OrthoDB" id="6020543at2759"/>
<organism evidence="4">
    <name type="scientific">Thrips palmi</name>
    <name type="common">Melon thrips</name>
    <dbReference type="NCBI Taxonomy" id="161013"/>
    <lineage>
        <taxon>Eukaryota</taxon>
        <taxon>Metazoa</taxon>
        <taxon>Ecdysozoa</taxon>
        <taxon>Arthropoda</taxon>
        <taxon>Hexapoda</taxon>
        <taxon>Insecta</taxon>
        <taxon>Pterygota</taxon>
        <taxon>Neoptera</taxon>
        <taxon>Paraneoptera</taxon>
        <taxon>Thysanoptera</taxon>
        <taxon>Terebrantia</taxon>
        <taxon>Thripoidea</taxon>
        <taxon>Thripidae</taxon>
        <taxon>Thrips</taxon>
    </lineage>
</organism>
<protein>
    <submittedName>
        <fullName evidence="4">Uncharacterized protein LOC117647305</fullName>
    </submittedName>
</protein>
<dbReference type="SMART" id="SM00494">
    <property type="entry name" value="ChtBD2"/>
    <property type="match status" value="2"/>
</dbReference>
<evidence type="ECO:0000313" key="4">
    <source>
        <dbReference type="RefSeq" id="XP_034244906.1"/>
    </source>
</evidence>
<dbReference type="PROSITE" id="PS50940">
    <property type="entry name" value="CHIT_BIND_II"/>
    <property type="match status" value="1"/>
</dbReference>
<evidence type="ECO:0000259" key="2">
    <source>
        <dbReference type="PROSITE" id="PS50940"/>
    </source>
</evidence>
<dbReference type="InterPro" id="IPR002557">
    <property type="entry name" value="Chitin-bd_dom"/>
</dbReference>
<sequence length="280" mass="30246">MHALYVAVLVVLAACQLEAAYPRVPSDLLRPEYNKMLVGLRAASDARCHSRTTSCNDCNTVNTCAYIAGGYTFLKTSQCPDSLPYCDDGKCVKVSSADVCTASPPLATDFQCNGGVGYFPAPFDCTKFYVCTAGDKAYVYNCPSQHVYDHGRAGCVRLDENPASCFSFNCAQNAQQYVLYAPNPSVYAYCVDANTALVAKCPENSRMNPLNGNEPCKPYCSREGRIADGDNVHGYYECFVNADNTLSAPVLQFCPPNMAFNPANLRCEDEAASPTPAPAP</sequence>
<accession>A0A6P8Z523</accession>
<feature type="domain" description="Chitin-binding type-2" evidence="2">
    <location>
        <begin position="109"/>
        <end position="167"/>
    </location>
</feature>
<evidence type="ECO:0000256" key="1">
    <source>
        <dbReference type="SAM" id="SignalP"/>
    </source>
</evidence>
<keyword evidence="1" id="KW-0732">Signal</keyword>
<dbReference type="GO" id="GO:0005576">
    <property type="term" value="C:extracellular region"/>
    <property type="evidence" value="ECO:0007669"/>
    <property type="project" value="InterPro"/>
</dbReference>
<dbReference type="KEGG" id="tpal:117647305"/>
<dbReference type="AlphaFoldDB" id="A0A6P8Z523"/>
<gene>
    <name evidence="4" type="primary">LOC117647305</name>
</gene>
<keyword evidence="3" id="KW-1185">Reference proteome</keyword>
<dbReference type="SUPFAM" id="SSF57625">
    <property type="entry name" value="Invertebrate chitin-binding proteins"/>
    <property type="match status" value="2"/>
</dbReference>
<dbReference type="RefSeq" id="XP_034244906.1">
    <property type="nucleotide sequence ID" value="XM_034389015.1"/>
</dbReference>
<reference evidence="4" key="1">
    <citation type="submission" date="2025-08" db="UniProtKB">
        <authorList>
            <consortium name="RefSeq"/>
        </authorList>
    </citation>
    <scope>IDENTIFICATION</scope>
    <source>
        <tissue evidence="4">Total insect</tissue>
    </source>
</reference>
<feature type="signal peptide" evidence="1">
    <location>
        <begin position="1"/>
        <end position="19"/>
    </location>
</feature>
<dbReference type="GO" id="GO:0008061">
    <property type="term" value="F:chitin binding"/>
    <property type="evidence" value="ECO:0007669"/>
    <property type="project" value="InterPro"/>
</dbReference>
<dbReference type="Gene3D" id="2.170.140.10">
    <property type="entry name" value="Chitin binding domain"/>
    <property type="match status" value="2"/>
</dbReference>
<name>A0A6P8Z523_THRPL</name>
<evidence type="ECO:0000313" key="3">
    <source>
        <dbReference type="Proteomes" id="UP000515158"/>
    </source>
</evidence>
<dbReference type="InterPro" id="IPR036508">
    <property type="entry name" value="Chitin-bd_dom_sf"/>
</dbReference>
<dbReference type="InParanoid" id="A0A6P8Z523"/>
<dbReference type="Pfam" id="PF01607">
    <property type="entry name" value="CBM_14"/>
    <property type="match status" value="1"/>
</dbReference>